<dbReference type="RefSeq" id="XP_060418353.1">
    <property type="nucleotide sequence ID" value="XM_060552636.1"/>
</dbReference>
<evidence type="ECO:0000256" key="1">
    <source>
        <dbReference type="SAM" id="Phobius"/>
    </source>
</evidence>
<feature type="transmembrane region" description="Helical" evidence="1">
    <location>
        <begin position="93"/>
        <end position="112"/>
    </location>
</feature>
<accession>A0AAD8Q909</accession>
<organism evidence="2 3">
    <name type="scientific">Colletotrichum navitas</name>
    <dbReference type="NCBI Taxonomy" id="681940"/>
    <lineage>
        <taxon>Eukaryota</taxon>
        <taxon>Fungi</taxon>
        <taxon>Dikarya</taxon>
        <taxon>Ascomycota</taxon>
        <taxon>Pezizomycotina</taxon>
        <taxon>Sordariomycetes</taxon>
        <taxon>Hypocreomycetidae</taxon>
        <taxon>Glomerellales</taxon>
        <taxon>Glomerellaceae</taxon>
        <taxon>Colletotrichum</taxon>
        <taxon>Colletotrichum graminicola species complex</taxon>
    </lineage>
</organism>
<reference evidence="2" key="1">
    <citation type="submission" date="2021-06" db="EMBL/GenBank/DDBJ databases">
        <title>Comparative genomics, transcriptomics and evolutionary studies reveal genomic signatures of adaptation to plant cell wall in hemibiotrophic fungi.</title>
        <authorList>
            <consortium name="DOE Joint Genome Institute"/>
            <person name="Baroncelli R."/>
            <person name="Diaz J.F."/>
            <person name="Benocci T."/>
            <person name="Peng M."/>
            <person name="Battaglia E."/>
            <person name="Haridas S."/>
            <person name="Andreopoulos W."/>
            <person name="Labutti K."/>
            <person name="Pangilinan J."/>
            <person name="Floch G.L."/>
            <person name="Makela M.R."/>
            <person name="Henrissat B."/>
            <person name="Grigoriev I.V."/>
            <person name="Crouch J.A."/>
            <person name="De Vries R.P."/>
            <person name="Sukno S.A."/>
            <person name="Thon M.R."/>
        </authorList>
    </citation>
    <scope>NUCLEOTIDE SEQUENCE</scope>
    <source>
        <strain evidence="2">CBS 125086</strain>
    </source>
</reference>
<gene>
    <name evidence="2" type="ORF">LY79DRAFT_349168</name>
</gene>
<dbReference type="EMBL" id="JAHLJV010000007">
    <property type="protein sequence ID" value="KAK1597581.1"/>
    <property type="molecule type" value="Genomic_DNA"/>
</dbReference>
<comment type="caution">
    <text evidence="2">The sequence shown here is derived from an EMBL/GenBank/DDBJ whole genome shotgun (WGS) entry which is preliminary data.</text>
</comment>
<name>A0AAD8Q909_9PEZI</name>
<sequence>MKRIGQLCPFPHVLRAPVSNGLFQGINTSIQTTYAGTLMKPADNWKNVSVPLIQLGQLPIVLLCVPLISWLSDHVVRCGARRHQGVHEPDKRLIAWIIPMIMTCAIHIINPLARGLVGFGLSPRTMQYLASIGSATTFGIYAAVSAVFCLLGIISYFTRKRVRRACARLTQ</sequence>
<feature type="transmembrane region" description="Helical" evidence="1">
    <location>
        <begin position="52"/>
        <end position="72"/>
    </location>
</feature>
<keyword evidence="1" id="KW-1133">Transmembrane helix</keyword>
<dbReference type="GeneID" id="85436876"/>
<dbReference type="Proteomes" id="UP001230504">
    <property type="component" value="Unassembled WGS sequence"/>
</dbReference>
<keyword evidence="3" id="KW-1185">Reference proteome</keyword>
<proteinExistence type="predicted"/>
<evidence type="ECO:0000313" key="3">
    <source>
        <dbReference type="Proteomes" id="UP001230504"/>
    </source>
</evidence>
<evidence type="ECO:0000313" key="2">
    <source>
        <dbReference type="EMBL" id="KAK1597581.1"/>
    </source>
</evidence>
<keyword evidence="1" id="KW-0812">Transmembrane</keyword>
<feature type="transmembrane region" description="Helical" evidence="1">
    <location>
        <begin position="132"/>
        <end position="158"/>
    </location>
</feature>
<protein>
    <submittedName>
        <fullName evidence="2">Uncharacterized protein</fullName>
    </submittedName>
</protein>
<dbReference type="AlphaFoldDB" id="A0AAD8Q909"/>
<keyword evidence="1" id="KW-0472">Membrane</keyword>